<reference evidence="9 10" key="1">
    <citation type="journal article" date="2018" name="New Phytol.">
        <title>Phylogenomics of Endogonaceae and evolution of mycorrhizas within Mucoromycota.</title>
        <authorList>
            <person name="Chang Y."/>
            <person name="Desiro A."/>
            <person name="Na H."/>
            <person name="Sandor L."/>
            <person name="Lipzen A."/>
            <person name="Clum A."/>
            <person name="Barry K."/>
            <person name="Grigoriev I.V."/>
            <person name="Martin F.M."/>
            <person name="Stajich J.E."/>
            <person name="Smith M.E."/>
            <person name="Bonito G."/>
            <person name="Spatafora J.W."/>
        </authorList>
    </citation>
    <scope>NUCLEOTIDE SEQUENCE [LARGE SCALE GENOMIC DNA]</scope>
    <source>
        <strain evidence="9 10">AD002</strain>
    </source>
</reference>
<dbReference type="InterPro" id="IPR017853">
    <property type="entry name" value="GH"/>
</dbReference>
<dbReference type="InterPro" id="IPR036881">
    <property type="entry name" value="Glyco_hydro_3_C_sf"/>
</dbReference>
<comment type="similarity">
    <text evidence="2">Belongs to the glycosyl hydrolase 3 family.</text>
</comment>
<name>A0A433PD30_9FUNG</name>
<dbReference type="InterPro" id="IPR002772">
    <property type="entry name" value="Glyco_hydro_3_C"/>
</dbReference>
<dbReference type="Gene3D" id="3.20.20.300">
    <property type="entry name" value="Glycoside hydrolase, family 3, N-terminal domain"/>
    <property type="match status" value="1"/>
</dbReference>
<feature type="domain" description="Glycoside hydrolase family 3 N-terminal" evidence="7">
    <location>
        <begin position="3"/>
        <end position="82"/>
    </location>
</feature>
<sequence>MLYLPPFKKAIDAGALSVMSAYNAYDNVPASANHHLLTEILKEEWDWDGYIYSDWAAVAQLFNGHNVAENCYDAAEMAFNAGLVSDGLVPVSRLDDAVSRILRAKFKLGLFENPYVYPDWSFHLRTPISLALSYETTVDSLVLLQNHRRLLPLDLGAIRSIAVVGPLANSTSWQYGDYTFCHECQPAVSPLQGIKNFVGNGAEVGYAQGAWVWSFDETLMREAKEIARKSDVAVVVVGDYTDGVTNSTDGETFDTSELRLMGG</sequence>
<dbReference type="InterPro" id="IPR051915">
    <property type="entry name" value="Cellulose_Degrad_GH3"/>
</dbReference>
<evidence type="ECO:0000256" key="6">
    <source>
        <dbReference type="ARBA" id="ARBA00023295"/>
    </source>
</evidence>
<comment type="caution">
    <text evidence="9">The sequence shown here is derived from an EMBL/GenBank/DDBJ whole genome shotgun (WGS) entry which is preliminary data.</text>
</comment>
<dbReference type="InterPro" id="IPR036962">
    <property type="entry name" value="Glyco_hydro_3_N_sf"/>
</dbReference>
<evidence type="ECO:0000256" key="5">
    <source>
        <dbReference type="ARBA" id="ARBA00022801"/>
    </source>
</evidence>
<evidence type="ECO:0000256" key="2">
    <source>
        <dbReference type="ARBA" id="ARBA00005336"/>
    </source>
</evidence>
<dbReference type="SUPFAM" id="SSF52279">
    <property type="entry name" value="Beta-D-glucan exohydrolase, C-terminal domain"/>
    <property type="match status" value="1"/>
</dbReference>
<protein>
    <recommendedName>
        <fullName evidence="3">beta-glucosidase</fullName>
        <ecNumber evidence="3">3.2.1.21</ecNumber>
    </recommendedName>
</protein>
<keyword evidence="6" id="KW-0326">Glycosidase</keyword>
<dbReference type="EMBL" id="RBNJ01025557">
    <property type="protein sequence ID" value="RUS15425.1"/>
    <property type="molecule type" value="Genomic_DNA"/>
</dbReference>
<dbReference type="GO" id="GO:0009251">
    <property type="term" value="P:glucan catabolic process"/>
    <property type="evidence" value="ECO:0007669"/>
    <property type="project" value="TreeGrafter"/>
</dbReference>
<dbReference type="PANTHER" id="PTHR30620:SF16">
    <property type="entry name" value="LYSOSOMAL BETA GLUCOSIDASE"/>
    <property type="match status" value="1"/>
</dbReference>
<dbReference type="Proteomes" id="UP000274822">
    <property type="component" value="Unassembled WGS sequence"/>
</dbReference>
<keyword evidence="5 9" id="KW-0378">Hydrolase</keyword>
<dbReference type="SUPFAM" id="SSF51445">
    <property type="entry name" value="(Trans)glycosidases"/>
    <property type="match status" value="1"/>
</dbReference>
<evidence type="ECO:0000313" key="9">
    <source>
        <dbReference type="EMBL" id="RUS15425.1"/>
    </source>
</evidence>
<feature type="non-terminal residue" evidence="9">
    <location>
        <position position="263"/>
    </location>
</feature>
<evidence type="ECO:0000256" key="3">
    <source>
        <dbReference type="ARBA" id="ARBA00012744"/>
    </source>
</evidence>
<dbReference type="AlphaFoldDB" id="A0A433PD30"/>
<dbReference type="PANTHER" id="PTHR30620">
    <property type="entry name" value="PERIPLASMIC BETA-GLUCOSIDASE-RELATED"/>
    <property type="match status" value="1"/>
</dbReference>
<comment type="catalytic activity">
    <reaction evidence="1">
        <text>Hydrolysis of terminal, non-reducing beta-D-glucosyl residues with release of beta-D-glucose.</text>
        <dbReference type="EC" id="3.2.1.21"/>
    </reaction>
</comment>
<keyword evidence="4" id="KW-0732">Signal</keyword>
<evidence type="ECO:0000256" key="4">
    <source>
        <dbReference type="ARBA" id="ARBA00022729"/>
    </source>
</evidence>
<feature type="domain" description="Glycoside hydrolase family 3 C-terminal" evidence="8">
    <location>
        <begin position="141"/>
        <end position="261"/>
    </location>
</feature>
<evidence type="ECO:0000256" key="1">
    <source>
        <dbReference type="ARBA" id="ARBA00000448"/>
    </source>
</evidence>
<dbReference type="Pfam" id="PF01915">
    <property type="entry name" value="Glyco_hydro_3_C"/>
    <property type="match status" value="1"/>
</dbReference>
<organism evidence="9 10">
    <name type="scientific">Jimgerdemannia flammicorona</name>
    <dbReference type="NCBI Taxonomy" id="994334"/>
    <lineage>
        <taxon>Eukaryota</taxon>
        <taxon>Fungi</taxon>
        <taxon>Fungi incertae sedis</taxon>
        <taxon>Mucoromycota</taxon>
        <taxon>Mucoromycotina</taxon>
        <taxon>Endogonomycetes</taxon>
        <taxon>Endogonales</taxon>
        <taxon>Endogonaceae</taxon>
        <taxon>Jimgerdemannia</taxon>
    </lineage>
</organism>
<dbReference type="Pfam" id="PF00933">
    <property type="entry name" value="Glyco_hydro_3"/>
    <property type="match status" value="1"/>
</dbReference>
<accession>A0A433PD30</accession>
<dbReference type="EC" id="3.2.1.21" evidence="3"/>
<dbReference type="Gene3D" id="3.40.50.1700">
    <property type="entry name" value="Glycoside hydrolase family 3 C-terminal domain"/>
    <property type="match status" value="1"/>
</dbReference>
<evidence type="ECO:0000313" key="10">
    <source>
        <dbReference type="Proteomes" id="UP000274822"/>
    </source>
</evidence>
<dbReference type="InterPro" id="IPR001764">
    <property type="entry name" value="Glyco_hydro_3_N"/>
</dbReference>
<evidence type="ECO:0000259" key="7">
    <source>
        <dbReference type="Pfam" id="PF00933"/>
    </source>
</evidence>
<evidence type="ECO:0000259" key="8">
    <source>
        <dbReference type="Pfam" id="PF01915"/>
    </source>
</evidence>
<gene>
    <name evidence="9" type="ORF">BC938DRAFT_476944</name>
</gene>
<proteinExistence type="inferred from homology"/>
<keyword evidence="10" id="KW-1185">Reference proteome</keyword>
<dbReference type="GO" id="GO:0008422">
    <property type="term" value="F:beta-glucosidase activity"/>
    <property type="evidence" value="ECO:0007669"/>
    <property type="project" value="UniProtKB-EC"/>
</dbReference>